<dbReference type="GO" id="GO:0003735">
    <property type="term" value="F:structural constituent of ribosome"/>
    <property type="evidence" value="ECO:0007669"/>
    <property type="project" value="InterPro"/>
</dbReference>
<evidence type="ECO:0000256" key="6">
    <source>
        <dbReference type="RuleBase" id="RU004524"/>
    </source>
</evidence>
<dbReference type="InterPro" id="IPR000589">
    <property type="entry name" value="Ribosomal_uS15"/>
</dbReference>
<proteinExistence type="inferred from homology"/>
<keyword evidence="1 4" id="KW-0689">Ribosomal protein</keyword>
<dbReference type="AlphaFoldDB" id="W0NZV7"/>
<dbReference type="HOGENOM" id="CLU_148518_0_0_6"/>
<gene>
    <name evidence="7" type="primary">rpso</name>
    <name evidence="4" type="synonym">rpsO</name>
    <name evidence="7" type="ORF">BUMPUSDA_CDS00222</name>
</gene>
<dbReference type="PATRIC" id="fig|1009856.3.peg.366"/>
<dbReference type="PANTHER" id="PTHR23321">
    <property type="entry name" value="RIBOSOMAL PROTEIN S15, BACTERIAL AND ORGANELLAR"/>
    <property type="match status" value="1"/>
</dbReference>
<evidence type="ECO:0000256" key="3">
    <source>
        <dbReference type="ARBA" id="ARBA00064542"/>
    </source>
</evidence>
<dbReference type="CDD" id="cd00353">
    <property type="entry name" value="Ribosomal_S15p_S13e"/>
    <property type="match status" value="1"/>
</dbReference>
<comment type="function">
    <text evidence="4 6">One of the primary rRNA binding proteins, it binds directly to 16S rRNA where it helps nucleate assembly of the platform of the 30S subunit by binding and bridging several RNA helices of the 16S rRNA.</text>
</comment>
<dbReference type="InterPro" id="IPR009068">
    <property type="entry name" value="uS15_NS1_RNA-bd_sf"/>
</dbReference>
<dbReference type="GO" id="GO:0022627">
    <property type="term" value="C:cytosolic small ribosomal subunit"/>
    <property type="evidence" value="ECO:0007669"/>
    <property type="project" value="TreeGrafter"/>
</dbReference>
<dbReference type="InterPro" id="IPR005290">
    <property type="entry name" value="Ribosomal_uS15_bac-type"/>
</dbReference>
<evidence type="ECO:0000256" key="5">
    <source>
        <dbReference type="RuleBase" id="RU003919"/>
    </source>
</evidence>
<protein>
    <recommendedName>
        <fullName evidence="4">Small ribosomal subunit protein uS15</fullName>
    </recommendedName>
</protein>
<dbReference type="GO" id="GO:0019843">
    <property type="term" value="F:rRNA binding"/>
    <property type="evidence" value="ECO:0007669"/>
    <property type="project" value="UniProtKB-UniRule"/>
</dbReference>
<dbReference type="SMART" id="SM01387">
    <property type="entry name" value="Ribosomal_S15"/>
    <property type="match status" value="1"/>
</dbReference>
<evidence type="ECO:0000313" key="7">
    <source>
        <dbReference type="EMBL" id="AHG60014.1"/>
    </source>
</evidence>
<keyword evidence="4 6" id="KW-0694">RNA-binding</keyword>
<sequence>MEYYMSLCAIDTKNIILKYGQNKQDSGKTEVQIALLTTQINHLQVHFSQHKKDHCSRRGLLNMVSKRRKLLDYLKKKNISRYTILIEELHLRR</sequence>
<evidence type="ECO:0000256" key="1">
    <source>
        <dbReference type="ARBA" id="ARBA00022980"/>
    </source>
</evidence>
<dbReference type="EMBL" id="CP002697">
    <property type="protein sequence ID" value="AHG60014.1"/>
    <property type="molecule type" value="Genomic_DNA"/>
</dbReference>
<dbReference type="PANTHER" id="PTHR23321:SF26">
    <property type="entry name" value="SMALL RIBOSOMAL SUBUNIT PROTEIN US15M"/>
    <property type="match status" value="1"/>
</dbReference>
<dbReference type="PROSITE" id="PS00362">
    <property type="entry name" value="RIBOSOMAL_S15"/>
    <property type="match status" value="1"/>
</dbReference>
<evidence type="ECO:0000256" key="2">
    <source>
        <dbReference type="ARBA" id="ARBA00023274"/>
    </source>
</evidence>
<dbReference type="Pfam" id="PF00312">
    <property type="entry name" value="Ribosomal_S15"/>
    <property type="match status" value="1"/>
</dbReference>
<organism evidence="7 8">
    <name type="scientific">Buchnera aphidicola str. USDA</name>
    <name type="common">Myzus persicae</name>
    <dbReference type="NCBI Taxonomy" id="1009856"/>
    <lineage>
        <taxon>Bacteria</taxon>
        <taxon>Pseudomonadati</taxon>
        <taxon>Pseudomonadota</taxon>
        <taxon>Gammaproteobacteria</taxon>
        <taxon>Enterobacterales</taxon>
        <taxon>Erwiniaceae</taxon>
        <taxon>Buchnera</taxon>
    </lineage>
</organism>
<comment type="similarity">
    <text evidence="4 5">Belongs to the universal ribosomal protein uS15 family.</text>
</comment>
<dbReference type="KEGG" id="bapu:BUMPUSDA_CDS00222"/>
<keyword evidence="2 4" id="KW-0687">Ribonucleoprotein</keyword>
<dbReference type="SUPFAM" id="SSF47060">
    <property type="entry name" value="S15/NS1 RNA-binding domain"/>
    <property type="match status" value="1"/>
</dbReference>
<dbReference type="NCBIfam" id="TIGR00952">
    <property type="entry name" value="S15_bact"/>
    <property type="match status" value="1"/>
</dbReference>
<dbReference type="GO" id="GO:0006412">
    <property type="term" value="P:translation"/>
    <property type="evidence" value="ECO:0007669"/>
    <property type="project" value="UniProtKB-UniRule"/>
</dbReference>
<keyword evidence="4 6" id="KW-0699">rRNA-binding</keyword>
<dbReference type="Gene3D" id="6.10.250.3130">
    <property type="match status" value="1"/>
</dbReference>
<dbReference type="HAMAP" id="MF_01343_B">
    <property type="entry name" value="Ribosomal_uS15_B"/>
    <property type="match status" value="1"/>
</dbReference>
<dbReference type="FunFam" id="1.10.287.10:FF:000002">
    <property type="entry name" value="30S ribosomal protein S15"/>
    <property type="match status" value="1"/>
</dbReference>
<reference evidence="7 8" key="1">
    <citation type="journal article" date="2013" name="BMC Genomics">
        <title>Comparative analysis of genome sequences from four strains of the Buchnera aphidicola Mp endosymbion of the green peach aphid, Myzus persicae.</title>
        <authorList>
            <person name="Jiang Z."/>
            <person name="Jones D.H."/>
            <person name="Khuri S."/>
            <person name="Tsinoremas N.F."/>
            <person name="Wyss T."/>
            <person name="Jander G."/>
            <person name="Wilson A.C."/>
        </authorList>
    </citation>
    <scope>NUCLEOTIDE SEQUENCE [LARGE SCALE GENOMIC DNA]</scope>
    <source>
        <strain evidence="8">str. USDA (Myzus persicae)</strain>
    </source>
</reference>
<name>W0NZV7_BUCMP</name>
<dbReference type="Gene3D" id="1.10.287.10">
    <property type="entry name" value="S15/NS1, RNA-binding"/>
    <property type="match status" value="1"/>
</dbReference>
<accession>W0NZV7</accession>
<comment type="function">
    <text evidence="4">Forms an intersubunit bridge (bridge B4) with the 23S rRNA of the 50S subunit in the ribosome.</text>
</comment>
<evidence type="ECO:0000256" key="4">
    <source>
        <dbReference type="HAMAP-Rule" id="MF_01343"/>
    </source>
</evidence>
<comment type="subunit">
    <text evidence="3 4">Part of the 30S ribosomal subunit. Forms a bridge to the 50S subunit in the 70S ribosome, contacting the 23S rRNA.</text>
</comment>
<dbReference type="Proteomes" id="UP000019087">
    <property type="component" value="Chromosome"/>
</dbReference>
<evidence type="ECO:0000313" key="8">
    <source>
        <dbReference type="Proteomes" id="UP000019087"/>
    </source>
</evidence>